<accession>A0A0F8Z3A5</accession>
<reference evidence="1" key="1">
    <citation type="journal article" date="2015" name="Nature">
        <title>Complex archaea that bridge the gap between prokaryotes and eukaryotes.</title>
        <authorList>
            <person name="Spang A."/>
            <person name="Saw J.H."/>
            <person name="Jorgensen S.L."/>
            <person name="Zaremba-Niedzwiedzka K."/>
            <person name="Martijn J."/>
            <person name="Lind A.E."/>
            <person name="van Eijk R."/>
            <person name="Schleper C."/>
            <person name="Guy L."/>
            <person name="Ettema T.J."/>
        </authorList>
    </citation>
    <scope>NUCLEOTIDE SEQUENCE</scope>
</reference>
<proteinExistence type="predicted"/>
<dbReference type="AlphaFoldDB" id="A0A0F8Z3A5"/>
<protein>
    <submittedName>
        <fullName evidence="1">Uncharacterized protein</fullName>
    </submittedName>
</protein>
<gene>
    <name evidence="1" type="ORF">LCGC14_3019780</name>
</gene>
<comment type="caution">
    <text evidence="1">The sequence shown here is derived from an EMBL/GenBank/DDBJ whole genome shotgun (WGS) entry which is preliminary data.</text>
</comment>
<organism evidence="1">
    <name type="scientific">marine sediment metagenome</name>
    <dbReference type="NCBI Taxonomy" id="412755"/>
    <lineage>
        <taxon>unclassified sequences</taxon>
        <taxon>metagenomes</taxon>
        <taxon>ecological metagenomes</taxon>
    </lineage>
</organism>
<evidence type="ECO:0000313" key="1">
    <source>
        <dbReference type="EMBL" id="KKK60894.1"/>
    </source>
</evidence>
<name>A0A0F8Z3A5_9ZZZZ</name>
<dbReference type="EMBL" id="LAZR01062745">
    <property type="protein sequence ID" value="KKK60894.1"/>
    <property type="molecule type" value="Genomic_DNA"/>
</dbReference>
<sequence>MASMRWNFLQVYTKVADFLGSDITDSDDLATAKDIVYRGYMKFLMPVSPKDEEIYVWSWLRQPWKMALEPNKWEYPLPKDFDRFYRKIEYDGVADGTVCRKFPSVLSCETEVTWNSPHTLTPMH</sequence>